<protein>
    <submittedName>
        <fullName evidence="4">Diacylglycerol kinase</fullName>
    </submittedName>
</protein>
<dbReference type="InterPro" id="IPR016064">
    <property type="entry name" value="NAD/diacylglycerol_kinase_sf"/>
</dbReference>
<feature type="domain" description="DAGKc" evidence="3">
    <location>
        <begin position="1"/>
        <end position="140"/>
    </location>
</feature>
<comment type="similarity">
    <text evidence="2">Belongs to the diacylglycerol/lipid kinase family.</text>
</comment>
<dbReference type="InterPro" id="IPR017438">
    <property type="entry name" value="ATP-NAD_kinase_N"/>
</dbReference>
<evidence type="ECO:0000313" key="5">
    <source>
        <dbReference type="Proteomes" id="UP000515570"/>
    </source>
</evidence>
<gene>
    <name evidence="4" type="ORF">HW450_04165</name>
</gene>
<keyword evidence="4" id="KW-0808">Transferase</keyword>
<dbReference type="InterPro" id="IPR050187">
    <property type="entry name" value="Lipid_Phosphate_FormReg"/>
</dbReference>
<evidence type="ECO:0000256" key="2">
    <source>
        <dbReference type="ARBA" id="ARBA00005983"/>
    </source>
</evidence>
<name>A0A7G5FH31_9CORY</name>
<dbReference type="PANTHER" id="PTHR12358">
    <property type="entry name" value="SPHINGOSINE KINASE"/>
    <property type="match status" value="1"/>
</dbReference>
<dbReference type="Pfam" id="PF00781">
    <property type="entry name" value="DAGK_cat"/>
    <property type="match status" value="1"/>
</dbReference>
<keyword evidence="5" id="KW-1185">Reference proteome</keyword>
<dbReference type="GO" id="GO:0004143">
    <property type="term" value="F:ATP-dependent diacylglycerol kinase activity"/>
    <property type="evidence" value="ECO:0007669"/>
    <property type="project" value="TreeGrafter"/>
</dbReference>
<dbReference type="Gene3D" id="2.60.200.40">
    <property type="match status" value="1"/>
</dbReference>
<dbReference type="PANTHER" id="PTHR12358:SF106">
    <property type="entry name" value="LIPID KINASE YEGS"/>
    <property type="match status" value="1"/>
</dbReference>
<dbReference type="SMART" id="SM00046">
    <property type="entry name" value="DAGKc"/>
    <property type="match status" value="1"/>
</dbReference>
<dbReference type="GO" id="GO:0005886">
    <property type="term" value="C:plasma membrane"/>
    <property type="evidence" value="ECO:0007669"/>
    <property type="project" value="TreeGrafter"/>
</dbReference>
<evidence type="ECO:0000259" key="3">
    <source>
        <dbReference type="PROSITE" id="PS50146"/>
    </source>
</evidence>
<dbReference type="AlphaFoldDB" id="A0A7G5FH31"/>
<dbReference type="Gene3D" id="3.40.50.10330">
    <property type="entry name" value="Probable inorganic polyphosphate/atp-NAD kinase, domain 1"/>
    <property type="match status" value="1"/>
</dbReference>
<accession>A0A7G5FH31</accession>
<dbReference type="RefSeq" id="WP_182386738.1">
    <property type="nucleotide sequence ID" value="NZ_CP059833.1"/>
</dbReference>
<evidence type="ECO:0000256" key="1">
    <source>
        <dbReference type="ARBA" id="ARBA00001946"/>
    </source>
</evidence>
<dbReference type="InterPro" id="IPR001206">
    <property type="entry name" value="Diacylglycerol_kinase_cat_dom"/>
</dbReference>
<dbReference type="Proteomes" id="UP000515570">
    <property type="component" value="Chromosome"/>
</dbReference>
<proteinExistence type="inferred from homology"/>
<dbReference type="SUPFAM" id="SSF111331">
    <property type="entry name" value="NAD kinase/diacylglycerol kinase-like"/>
    <property type="match status" value="1"/>
</dbReference>
<organism evidence="4 5">
    <name type="scientific">Corynebacterium hindlerae</name>
    <dbReference type="NCBI Taxonomy" id="699041"/>
    <lineage>
        <taxon>Bacteria</taxon>
        <taxon>Bacillati</taxon>
        <taxon>Actinomycetota</taxon>
        <taxon>Actinomycetes</taxon>
        <taxon>Mycobacteriales</taxon>
        <taxon>Corynebacteriaceae</taxon>
        <taxon>Corynebacterium</taxon>
    </lineage>
</organism>
<comment type="cofactor">
    <cofactor evidence="1">
        <name>Mg(2+)</name>
        <dbReference type="ChEBI" id="CHEBI:18420"/>
    </cofactor>
</comment>
<dbReference type="PROSITE" id="PS50146">
    <property type="entry name" value="DAGK"/>
    <property type="match status" value="1"/>
</dbReference>
<reference evidence="4 5" key="1">
    <citation type="submission" date="2020-07" db="EMBL/GenBank/DDBJ databases">
        <title>non toxigenic Corynebacterium sp. nov from a clinical source.</title>
        <authorList>
            <person name="Bernier A.-M."/>
            <person name="Bernard K."/>
        </authorList>
    </citation>
    <scope>NUCLEOTIDE SEQUENCE [LARGE SCALE GENOMIC DNA]</scope>
    <source>
        <strain evidence="5">NML 93-0612</strain>
    </source>
</reference>
<keyword evidence="4" id="KW-0418">Kinase</keyword>
<dbReference type="EMBL" id="CP059833">
    <property type="protein sequence ID" value="QMV85922.1"/>
    <property type="molecule type" value="Genomic_DNA"/>
</dbReference>
<evidence type="ECO:0000313" key="4">
    <source>
        <dbReference type="EMBL" id="QMV85922.1"/>
    </source>
</evidence>
<sequence length="326" mass="35704">MRCLLLTNPNSTSLTERSFRAALAPLLAVSNVTARHTQHPEHAAEIVRGLTRDDYDAVIVFGGDGTVNEVISGLLGPDPSQRPAPEELPRVAVVPTGSANVFARALGFPNNPVEAAHQLADLMAAGTYRRLPVGAVNDRWFCVNVGFGMDAEVIRRMDKLRDRGIPATPWNYSAIAHSAWRKLRRTPPHIHFDAWTHEEKHVTGDVPFVIVSNTNPWTYAGPVPIVTNPEHSMGSGCSLYALSRISDIDGSLAIISAIGIPLSNLLKNQLDFQETRVDDAVHITLSSQTKLKWQVDGEYAGANKELTITSFPESIDVICRKNHHFA</sequence>